<dbReference type="EMBL" id="PHQP01000106">
    <property type="protein sequence ID" value="RAV33215.1"/>
    <property type="molecule type" value="Genomic_DNA"/>
</dbReference>
<comment type="caution">
    <text evidence="2">The sequence shown here is derived from an EMBL/GenBank/DDBJ whole genome shotgun (WGS) entry which is preliminary data.</text>
</comment>
<keyword evidence="2" id="KW-0255">Endonuclease</keyword>
<dbReference type="Gene3D" id="1.10.30.50">
    <property type="match status" value="1"/>
</dbReference>
<evidence type="ECO:0000313" key="3">
    <source>
        <dbReference type="Proteomes" id="UP000251047"/>
    </source>
</evidence>
<accession>A0A364V995</accession>
<keyword evidence="2" id="KW-0378">Hydrolase</keyword>
<reference evidence="2 3" key="1">
    <citation type="journal article" date="2018" name="Syst. Appl. Microbiol.">
        <title>Corynebacterium heidelbergense sp. nov., isolated from the preen glands of Egyptian geese (Alopochen aegyptiacus).</title>
        <authorList>
            <person name="Braun M.S."/>
            <person name="Wang E."/>
            <person name="Zimmermann S."/>
            <person name="Wink M."/>
        </authorList>
    </citation>
    <scope>NUCLEOTIDE SEQUENCE [LARGE SCALE GENOMIC DNA]</scope>
    <source>
        <strain evidence="2 3">DSM 104638</strain>
    </source>
</reference>
<gene>
    <name evidence="2" type="ORF">CWC39_09715</name>
</gene>
<evidence type="ECO:0000256" key="1">
    <source>
        <dbReference type="SAM" id="MobiDB-lite"/>
    </source>
</evidence>
<dbReference type="Proteomes" id="UP000251047">
    <property type="component" value="Unassembled WGS sequence"/>
</dbReference>
<protein>
    <submittedName>
        <fullName evidence="2">HNH endonuclease</fullName>
    </submittedName>
</protein>
<sequence length="55" mass="6176">MQLPPHHERAFTLDHIVPIARGGDLHGETKPAHRNCNAARGNKREATNPNTLLDW</sequence>
<proteinExistence type="predicted"/>
<evidence type="ECO:0000313" key="2">
    <source>
        <dbReference type="EMBL" id="RAV33215.1"/>
    </source>
</evidence>
<dbReference type="OrthoDB" id="4413592at2"/>
<keyword evidence="2" id="KW-0540">Nuclease</keyword>
<feature type="region of interest" description="Disordered" evidence="1">
    <location>
        <begin position="23"/>
        <end position="55"/>
    </location>
</feature>
<organism evidence="2 3">
    <name type="scientific">Corynebacterium heidelbergense</name>
    <dbReference type="NCBI Taxonomy" id="2055947"/>
    <lineage>
        <taxon>Bacteria</taxon>
        <taxon>Bacillati</taxon>
        <taxon>Actinomycetota</taxon>
        <taxon>Actinomycetes</taxon>
        <taxon>Mycobacteriales</taxon>
        <taxon>Corynebacteriaceae</taxon>
        <taxon>Corynebacterium</taxon>
    </lineage>
</organism>
<name>A0A364V995_9CORY</name>
<dbReference type="GO" id="GO:0004519">
    <property type="term" value="F:endonuclease activity"/>
    <property type="evidence" value="ECO:0007669"/>
    <property type="project" value="UniProtKB-KW"/>
</dbReference>
<dbReference type="AlphaFoldDB" id="A0A364V995"/>